<dbReference type="Pfam" id="PF16016">
    <property type="entry name" value="VASt"/>
    <property type="match status" value="1"/>
</dbReference>
<evidence type="ECO:0000259" key="3">
    <source>
        <dbReference type="PROSITE" id="PS51778"/>
    </source>
</evidence>
<dbReference type="Proteomes" id="UP001472677">
    <property type="component" value="Unassembled WGS sequence"/>
</dbReference>
<dbReference type="PANTHER" id="PTHR46296:SF7">
    <property type="entry name" value="C2 DOMAIN-CONTAINING PROTEIN"/>
    <property type="match status" value="1"/>
</dbReference>
<keyword evidence="5" id="KW-1185">Reference proteome</keyword>
<evidence type="ECO:0000256" key="1">
    <source>
        <dbReference type="ARBA" id="ARBA00004370"/>
    </source>
</evidence>
<evidence type="ECO:0000313" key="5">
    <source>
        <dbReference type="Proteomes" id="UP001472677"/>
    </source>
</evidence>
<dbReference type="EMBL" id="JBBPBM010000583">
    <property type="protein sequence ID" value="KAK8493955.1"/>
    <property type="molecule type" value="Genomic_DNA"/>
</dbReference>
<evidence type="ECO:0000313" key="4">
    <source>
        <dbReference type="EMBL" id="KAK8493955.1"/>
    </source>
</evidence>
<sequence>MEKSGCLNYVPTTWEQVECKSGVDERRVTYKFNRHVSIFGGEVTCKQQKCPTANDEGWIVNEVMLLHDVPFSDHFRVKLRYQIEKSSLAQNACRCDAYIRIVWLKVKSTNFQLRITRNITDKFTHRVKEIFELLEREILFGSCNSTT</sequence>
<dbReference type="PANTHER" id="PTHR46296">
    <property type="entry name" value="BNAA05G37250D PROTEIN"/>
    <property type="match status" value="1"/>
</dbReference>
<evidence type="ECO:0000256" key="2">
    <source>
        <dbReference type="ARBA" id="ARBA00023136"/>
    </source>
</evidence>
<keyword evidence="2" id="KW-0472">Membrane</keyword>
<feature type="domain" description="VASt" evidence="3">
    <location>
        <begin position="1"/>
        <end position="138"/>
    </location>
</feature>
<protein>
    <recommendedName>
        <fullName evidence="3">VASt domain-containing protein</fullName>
    </recommendedName>
</protein>
<dbReference type="InterPro" id="IPR044511">
    <property type="entry name" value="At1g03370/At5g50170-like"/>
</dbReference>
<comment type="caution">
    <text evidence="4">The sequence shown here is derived from an EMBL/GenBank/DDBJ whole genome shotgun (WGS) entry which is preliminary data.</text>
</comment>
<proteinExistence type="predicted"/>
<dbReference type="InterPro" id="IPR031968">
    <property type="entry name" value="VASt"/>
</dbReference>
<comment type="subcellular location">
    <subcellularLocation>
        <location evidence="1">Membrane</location>
    </subcellularLocation>
</comment>
<organism evidence="4 5">
    <name type="scientific">Hibiscus sabdariffa</name>
    <name type="common">roselle</name>
    <dbReference type="NCBI Taxonomy" id="183260"/>
    <lineage>
        <taxon>Eukaryota</taxon>
        <taxon>Viridiplantae</taxon>
        <taxon>Streptophyta</taxon>
        <taxon>Embryophyta</taxon>
        <taxon>Tracheophyta</taxon>
        <taxon>Spermatophyta</taxon>
        <taxon>Magnoliopsida</taxon>
        <taxon>eudicotyledons</taxon>
        <taxon>Gunneridae</taxon>
        <taxon>Pentapetalae</taxon>
        <taxon>rosids</taxon>
        <taxon>malvids</taxon>
        <taxon>Malvales</taxon>
        <taxon>Malvaceae</taxon>
        <taxon>Malvoideae</taxon>
        <taxon>Hibiscus</taxon>
    </lineage>
</organism>
<reference evidence="4 5" key="1">
    <citation type="journal article" date="2024" name="G3 (Bethesda)">
        <title>Genome assembly of Hibiscus sabdariffa L. provides insights into metabolisms of medicinal natural products.</title>
        <authorList>
            <person name="Kim T."/>
        </authorList>
    </citation>
    <scope>NUCLEOTIDE SEQUENCE [LARGE SCALE GENOMIC DNA]</scope>
    <source>
        <strain evidence="4">TK-2024</strain>
        <tissue evidence="4">Old leaves</tissue>
    </source>
</reference>
<accession>A0ABR2AK69</accession>
<name>A0ABR2AK69_9ROSI</name>
<gene>
    <name evidence="4" type="ORF">V6N12_041760</name>
</gene>
<dbReference type="PROSITE" id="PS51778">
    <property type="entry name" value="VAST"/>
    <property type="match status" value="1"/>
</dbReference>